<feature type="transmembrane region" description="Helical" evidence="2">
    <location>
        <begin position="46"/>
        <end position="65"/>
    </location>
</feature>
<protein>
    <recommendedName>
        <fullName evidence="5">DUF3093 domain-containing protein</fullName>
    </recommendedName>
</protein>
<organism evidence="3 4">
    <name type="scientific">Mycolicibacterium insubricum</name>
    <dbReference type="NCBI Taxonomy" id="444597"/>
    <lineage>
        <taxon>Bacteria</taxon>
        <taxon>Bacillati</taxon>
        <taxon>Actinomycetota</taxon>
        <taxon>Actinomycetes</taxon>
        <taxon>Mycobacteriales</taxon>
        <taxon>Mycobacteriaceae</taxon>
        <taxon>Mycolicibacterium</taxon>
    </lineage>
</organism>
<dbReference type="Proteomes" id="UP000192801">
    <property type="component" value="Unassembled WGS sequence"/>
</dbReference>
<evidence type="ECO:0000256" key="2">
    <source>
        <dbReference type="SAM" id="Phobius"/>
    </source>
</evidence>
<name>A0A1X0DBU5_9MYCO</name>
<reference evidence="3 4" key="1">
    <citation type="submission" date="2016-12" db="EMBL/GenBank/DDBJ databases">
        <title>The new phylogeny of genus Mycobacterium.</title>
        <authorList>
            <person name="Tortoli E."/>
            <person name="Trovato A."/>
            <person name="Cirillo D.M."/>
        </authorList>
    </citation>
    <scope>NUCLEOTIDE SEQUENCE [LARGE SCALE GENOMIC DNA]</scope>
    <source>
        <strain evidence="3 4">DSM 45130</strain>
    </source>
</reference>
<comment type="caution">
    <text evidence="3">The sequence shown here is derived from an EMBL/GenBank/DDBJ whole genome shotgun (WGS) entry which is preliminary data.</text>
</comment>
<feature type="compositionally biased region" description="Acidic residues" evidence="1">
    <location>
        <begin position="125"/>
        <end position="141"/>
    </location>
</feature>
<sequence length="203" mass="22130">MDPARDEPVLFSERGASLLWLLAGPAAGGAMLYIQSRTGGHLDWRVPTAFTVLVGFFVGIMVFAARTHTSVLLTPSMLRQGAQTTSTDEILALFPPAPRGSRPAPTGPVRMNPLTARALRKAGVDQEEDEPEPEPEPGSDDETLRKWQSSRALGELTGVPRGRTPIGLQLVDKRVAQAWARDHRKLRAALLGLLERRDGEVPR</sequence>
<evidence type="ECO:0000313" key="3">
    <source>
        <dbReference type="EMBL" id="ORA69679.1"/>
    </source>
</evidence>
<keyword evidence="2" id="KW-0812">Transmembrane</keyword>
<gene>
    <name evidence="3" type="ORF">BST26_13050</name>
</gene>
<dbReference type="EMBL" id="MVHS01000030">
    <property type="protein sequence ID" value="ORA69679.1"/>
    <property type="molecule type" value="Genomic_DNA"/>
</dbReference>
<keyword evidence="2" id="KW-1133">Transmembrane helix</keyword>
<proteinExistence type="predicted"/>
<feature type="transmembrane region" description="Helical" evidence="2">
    <location>
        <begin position="15"/>
        <end position="34"/>
    </location>
</feature>
<evidence type="ECO:0000256" key="1">
    <source>
        <dbReference type="SAM" id="MobiDB-lite"/>
    </source>
</evidence>
<evidence type="ECO:0008006" key="5">
    <source>
        <dbReference type="Google" id="ProtNLM"/>
    </source>
</evidence>
<keyword evidence="2" id="KW-0472">Membrane</keyword>
<accession>A0A1X0DBU5</accession>
<feature type="region of interest" description="Disordered" evidence="1">
    <location>
        <begin position="121"/>
        <end position="145"/>
    </location>
</feature>
<keyword evidence="4" id="KW-1185">Reference proteome</keyword>
<feature type="region of interest" description="Disordered" evidence="1">
    <location>
        <begin position="93"/>
        <end position="112"/>
    </location>
</feature>
<dbReference type="AlphaFoldDB" id="A0A1X0DBU5"/>
<dbReference type="STRING" id="444597.BST26_13050"/>
<evidence type="ECO:0000313" key="4">
    <source>
        <dbReference type="Proteomes" id="UP000192801"/>
    </source>
</evidence>